<proteinExistence type="predicted"/>
<evidence type="ECO:0000313" key="2">
    <source>
        <dbReference type="Proteomes" id="UP000076152"/>
    </source>
</evidence>
<dbReference type="Proteomes" id="UP000076152">
    <property type="component" value="Chromosome"/>
</dbReference>
<sequence>MYEDIQIVILIYRYNFNSTSVFFSVSNLGIKLISTDYIPLWHYRHFSMCSKRWLEVKKRDFTGAKGVDQKAISLSMPIDGKFRVGLYFNQVSKQIGYIINGTNYGYLHLIAENALKNPNPNYKFLGKTVSVQYCI</sequence>
<dbReference type="AlphaFoldDB" id="A0AB33BFI3"/>
<reference evidence="1 2" key="1">
    <citation type="submission" date="2016-04" db="EMBL/GenBank/DDBJ databases">
        <title>Complete genome sequencing of OXA-72 bearing Acinetobacter pittii strain IEC338SC.</title>
        <authorList>
            <person name="Brasiliense D.M."/>
            <person name="Lima K.V."/>
            <person name="Souza C.O."/>
            <person name="Dutra L.G."/>
            <person name="Mamizuka E.M."/>
            <person name="Perez-Chaparro P.J."/>
            <person name="McCulloch J.A."/>
        </authorList>
    </citation>
    <scope>NUCLEOTIDE SEQUENCE [LARGE SCALE GENOMIC DNA]</scope>
    <source>
        <strain evidence="1 2">IEC338SC</strain>
    </source>
</reference>
<name>A0AB33BFI3_ACIPI</name>
<evidence type="ECO:0000313" key="1">
    <source>
        <dbReference type="EMBL" id="AMX19389.1"/>
    </source>
</evidence>
<organism evidence="1 2">
    <name type="scientific">Acinetobacter pittii</name>
    <name type="common">Acinetobacter genomosp. 3</name>
    <dbReference type="NCBI Taxonomy" id="48296"/>
    <lineage>
        <taxon>Bacteria</taxon>
        <taxon>Pseudomonadati</taxon>
        <taxon>Pseudomonadota</taxon>
        <taxon>Gammaproteobacteria</taxon>
        <taxon>Moraxellales</taxon>
        <taxon>Moraxellaceae</taxon>
        <taxon>Acinetobacter</taxon>
        <taxon>Acinetobacter calcoaceticus/baumannii complex</taxon>
    </lineage>
</organism>
<accession>A0AB33BFI3</accession>
<dbReference type="EMBL" id="CP015145">
    <property type="protein sequence ID" value="AMX19389.1"/>
    <property type="molecule type" value="Genomic_DNA"/>
</dbReference>
<protein>
    <submittedName>
        <fullName evidence="1">Uncharacterized protein</fullName>
    </submittedName>
</protein>
<gene>
    <name evidence="1" type="ORF">IEC338SC_2257</name>
</gene>